<dbReference type="SUPFAM" id="SSF53474">
    <property type="entry name" value="alpha/beta-Hydrolases"/>
    <property type="match status" value="1"/>
</dbReference>
<evidence type="ECO:0000256" key="6">
    <source>
        <dbReference type="SAM" id="MobiDB-lite"/>
    </source>
</evidence>
<evidence type="ECO:0000313" key="8">
    <source>
        <dbReference type="Proteomes" id="UP000678393"/>
    </source>
</evidence>
<reference evidence="7" key="1">
    <citation type="submission" date="2021-04" db="EMBL/GenBank/DDBJ databases">
        <authorList>
            <consortium name="Molecular Ecology Group"/>
        </authorList>
    </citation>
    <scope>NUCLEOTIDE SEQUENCE</scope>
</reference>
<accession>A0A8S3Z5X9</accession>
<feature type="region of interest" description="Disordered" evidence="6">
    <location>
        <begin position="156"/>
        <end position="182"/>
    </location>
</feature>
<keyword evidence="4" id="KW-0443">Lipid metabolism</keyword>
<evidence type="ECO:0000256" key="1">
    <source>
        <dbReference type="ARBA" id="ARBA00013201"/>
    </source>
</evidence>
<evidence type="ECO:0000256" key="3">
    <source>
        <dbReference type="ARBA" id="ARBA00022963"/>
    </source>
</evidence>
<dbReference type="InterPro" id="IPR016715">
    <property type="entry name" value="PAF_acetylhydro_eukaryote"/>
</dbReference>
<keyword evidence="2" id="KW-0378">Hydrolase</keyword>
<feature type="non-terminal residue" evidence="7">
    <location>
        <position position="1"/>
    </location>
</feature>
<name>A0A8S3Z5X9_9EUPU</name>
<dbReference type="OrthoDB" id="2363873at2759"/>
<dbReference type="PANTHER" id="PTHR10272:SF0">
    <property type="entry name" value="PLATELET-ACTIVATING FACTOR ACETYLHYDROLASE"/>
    <property type="match status" value="1"/>
</dbReference>
<dbReference type="GO" id="GO:0016042">
    <property type="term" value="P:lipid catabolic process"/>
    <property type="evidence" value="ECO:0007669"/>
    <property type="project" value="UniProtKB-KW"/>
</dbReference>
<dbReference type="EC" id="3.1.1.47" evidence="1"/>
<dbReference type="InterPro" id="IPR029058">
    <property type="entry name" value="AB_hydrolase_fold"/>
</dbReference>
<feature type="active site" description="Charge relay system" evidence="5">
    <location>
        <position position="342"/>
    </location>
</feature>
<dbReference type="EMBL" id="CAJHNH020001890">
    <property type="protein sequence ID" value="CAG5124854.1"/>
    <property type="molecule type" value="Genomic_DNA"/>
</dbReference>
<organism evidence="7 8">
    <name type="scientific">Candidula unifasciata</name>
    <dbReference type="NCBI Taxonomy" id="100452"/>
    <lineage>
        <taxon>Eukaryota</taxon>
        <taxon>Metazoa</taxon>
        <taxon>Spiralia</taxon>
        <taxon>Lophotrochozoa</taxon>
        <taxon>Mollusca</taxon>
        <taxon>Gastropoda</taxon>
        <taxon>Heterobranchia</taxon>
        <taxon>Euthyneura</taxon>
        <taxon>Panpulmonata</taxon>
        <taxon>Eupulmonata</taxon>
        <taxon>Stylommatophora</taxon>
        <taxon>Helicina</taxon>
        <taxon>Helicoidea</taxon>
        <taxon>Geomitridae</taxon>
        <taxon>Candidula</taxon>
    </lineage>
</organism>
<dbReference type="PANTHER" id="PTHR10272">
    <property type="entry name" value="PLATELET-ACTIVATING FACTOR ACETYLHYDROLASE"/>
    <property type="match status" value="1"/>
</dbReference>
<comment type="caution">
    <text evidence="7">The sequence shown here is derived from an EMBL/GenBank/DDBJ whole genome shotgun (WGS) entry which is preliminary data.</text>
</comment>
<keyword evidence="3" id="KW-0442">Lipid degradation</keyword>
<evidence type="ECO:0000256" key="4">
    <source>
        <dbReference type="ARBA" id="ARBA00023098"/>
    </source>
</evidence>
<feature type="active site" description="Charge relay system" evidence="5">
    <location>
        <position position="285"/>
    </location>
</feature>
<dbReference type="Pfam" id="PF03403">
    <property type="entry name" value="PAF-AH_p_II"/>
    <property type="match status" value="2"/>
</dbReference>
<proteinExistence type="predicted"/>
<dbReference type="GO" id="GO:0003847">
    <property type="term" value="F:1-alkyl-2-acetylglycerophosphocholine esterase activity"/>
    <property type="evidence" value="ECO:0007669"/>
    <property type="project" value="UniProtKB-EC"/>
</dbReference>
<feature type="compositionally biased region" description="Basic residues" evidence="6">
    <location>
        <begin position="169"/>
        <end position="182"/>
    </location>
</feature>
<dbReference type="Gene3D" id="3.40.50.1820">
    <property type="entry name" value="alpha/beta hydrolase"/>
    <property type="match status" value="1"/>
</dbReference>
<dbReference type="Proteomes" id="UP000678393">
    <property type="component" value="Unassembled WGS sequence"/>
</dbReference>
<dbReference type="AlphaFoldDB" id="A0A8S3Z5X9"/>
<evidence type="ECO:0000313" key="7">
    <source>
        <dbReference type="EMBL" id="CAG5124854.1"/>
    </source>
</evidence>
<evidence type="ECO:0000256" key="2">
    <source>
        <dbReference type="ARBA" id="ARBA00022801"/>
    </source>
</evidence>
<gene>
    <name evidence="7" type="ORF">CUNI_LOCUS10412</name>
</gene>
<protein>
    <recommendedName>
        <fullName evidence="1">1-alkyl-2-acetylglycerophosphocholine esterase</fullName>
        <ecNumber evidence="1">3.1.1.47</ecNumber>
    </recommendedName>
</protein>
<dbReference type="PIRSF" id="PIRSF018169">
    <property type="entry name" value="PAF_acetylhydrolase"/>
    <property type="match status" value="1"/>
</dbReference>
<keyword evidence="8" id="KW-1185">Reference proteome</keyword>
<evidence type="ECO:0000256" key="5">
    <source>
        <dbReference type="PIRSR" id="PIRSR018169-1"/>
    </source>
</evidence>
<feature type="active site" description="Nucleophile" evidence="5">
    <location>
        <position position="262"/>
    </location>
</feature>
<sequence length="424" mass="48375">KGYKQWPLWLPRKQYTHGYVHFLKKNKIVFGRLAHWMGGDVYVPVLWQAPLLKSNDKFPVVIISHGIGGNRTTMSTYSYELASHGFVVASLEHRDGSASMTMCLTEQLDSIIKEVVDHKNSHNHSYPCGSDHNSNDEQFANSNVTVDRKVKLYLSEEEETRESAGGRGSRVRQRRENKKRSLRHNLSCTEEWRPFQHVQVWNDFDYRNGQMYQRADEISQLLDELISMNEGTHINNALGLAFKTNQFKNRLDITHAAVIGHSFGGAAMLATLATDQRFRLGISLDGWMHPVDSWIYETTAQPVLFLNMENFQWEQNVKRMIEFQKSNKSADRPMITLIGGCHQSVTDFQFIVPHMMGRLMDVCYTLPPSASISSCVDLTLAYLHKHLDLPLDQKHISILECKHPHLMAGTNVDLTVPDTGPTPP</sequence>